<dbReference type="GO" id="GO:0006310">
    <property type="term" value="P:DNA recombination"/>
    <property type="evidence" value="ECO:0007669"/>
    <property type="project" value="InterPro"/>
</dbReference>
<dbReference type="GO" id="GO:0006302">
    <property type="term" value="P:double-strand break repair"/>
    <property type="evidence" value="ECO:0007669"/>
    <property type="project" value="InterPro"/>
</dbReference>
<keyword evidence="2 8" id="KW-0235">DNA replication</keyword>
<dbReference type="GO" id="GO:1990077">
    <property type="term" value="C:primosome complex"/>
    <property type="evidence" value="ECO:0007669"/>
    <property type="project" value="UniProtKB-UniRule"/>
</dbReference>
<dbReference type="PANTHER" id="PTHR30580:SF0">
    <property type="entry name" value="PRIMOSOMAL PROTEIN N"/>
    <property type="match status" value="1"/>
</dbReference>
<dbReference type="GO" id="GO:0003677">
    <property type="term" value="F:DNA binding"/>
    <property type="evidence" value="ECO:0007669"/>
    <property type="project" value="UniProtKB-UniRule"/>
</dbReference>
<evidence type="ECO:0000313" key="10">
    <source>
        <dbReference type="EMBL" id="AGU15173.1"/>
    </source>
</evidence>
<feature type="binding site" evidence="8">
    <location>
        <position position="387"/>
    </location>
    <ligand>
        <name>Zn(2+)</name>
        <dbReference type="ChEBI" id="CHEBI:29105"/>
        <label>2</label>
    </ligand>
</feature>
<keyword evidence="5 8" id="KW-0862">Zinc</keyword>
<feature type="binding site" evidence="8">
    <location>
        <position position="424"/>
    </location>
    <ligand>
        <name>Zn(2+)</name>
        <dbReference type="ChEBI" id="CHEBI:29105"/>
        <label>1</label>
    </ligand>
</feature>
<evidence type="ECO:0000256" key="2">
    <source>
        <dbReference type="ARBA" id="ARBA00022705"/>
    </source>
</evidence>
<evidence type="ECO:0000259" key="9">
    <source>
        <dbReference type="Pfam" id="PF17764"/>
    </source>
</evidence>
<dbReference type="GO" id="GO:0005524">
    <property type="term" value="F:ATP binding"/>
    <property type="evidence" value="ECO:0007669"/>
    <property type="project" value="UniProtKB-UniRule"/>
</dbReference>
<dbReference type="Pfam" id="PF17764">
    <property type="entry name" value="PriA_3primeBD"/>
    <property type="match status" value="1"/>
</dbReference>
<dbReference type="Proteomes" id="UP000016943">
    <property type="component" value="Chromosome"/>
</dbReference>
<dbReference type="GO" id="GO:0008270">
    <property type="term" value="F:zinc ion binding"/>
    <property type="evidence" value="ECO:0007669"/>
    <property type="project" value="UniProtKB-UniRule"/>
</dbReference>
<proteinExistence type="inferred from homology"/>
<keyword evidence="3 8" id="KW-0479">Metal-binding</keyword>
<dbReference type="KEGG" id="caz:CARG_05180"/>
<gene>
    <name evidence="8" type="primary">priA</name>
    <name evidence="10" type="ORF">CARG_05180</name>
</gene>
<evidence type="ECO:0000256" key="1">
    <source>
        <dbReference type="ARBA" id="ARBA00022515"/>
    </source>
</evidence>
<dbReference type="InterPro" id="IPR027417">
    <property type="entry name" value="P-loop_NTPase"/>
</dbReference>
<evidence type="ECO:0000313" key="11">
    <source>
        <dbReference type="Proteomes" id="UP000016943"/>
    </source>
</evidence>
<dbReference type="NCBIfam" id="NF011455">
    <property type="entry name" value="PRK14873.1-5"/>
    <property type="match status" value="1"/>
</dbReference>
<feature type="binding site" evidence="8">
    <location>
        <position position="378"/>
    </location>
    <ligand>
        <name>Zn(2+)</name>
        <dbReference type="ChEBI" id="CHEBI:29105"/>
        <label>1</label>
    </ligand>
</feature>
<keyword evidence="6 8" id="KW-0067">ATP-binding</keyword>
<dbReference type="PANTHER" id="PTHR30580">
    <property type="entry name" value="PRIMOSOMAL PROTEIN N"/>
    <property type="match status" value="1"/>
</dbReference>
<evidence type="ECO:0000256" key="4">
    <source>
        <dbReference type="ARBA" id="ARBA00022741"/>
    </source>
</evidence>
<sequence length="667" mass="71351">MARVVPLLGLPQLDRFYDYQVPEDLSAAAQPGVRIRVRFAGRKVDALIIERLSDTDHSGELAWIDRVISELVVYPPATARLVDSLALRYAGTRSDIFRAAIPPRHAAAEKAALAASTTWEELGGVSEPDLSDWMAYAHGQSFVDAVLGGAPARAAWQMLPGRDWLQALSALIVKTALTGGGVLVVVPDQRDVDRLVDACTQHVSPKHITVLNSQLGPQARYRRFVDILLGRSRIVIGTRSAAFAPVADLRLAVLLHDGDDNLVDPRAPYVHAREVLTTRSAQSGCAMIIGGFHRTAETHLLVERGWAHNLIAPAPVLRAVSPRIRAVGDNDAALDRDPHARTARIPGVAFAAVRKALESGAPVLFQVPRKGYVPTLACGSCREPARCRHCHGPLSLPHAVGEEPVAPTCRWCGRADARYRCPECGAMRLRAVVIGSERTAEELGRAFPGYPVVASGGSHVVGEVGDSPRIVIATPGAEPVAEQGYGALVILDTWAFLGQQNLRAGEQALGRWMNAASLVRPYERGGEVVVVADPGLAVVQSLIRFDAAGAAAREFAERADTHLPPAAHMAAVDGPEHSLGVFFDALQHSSELPAGTEILGPVDLPPGTTLPGDYDASTYGPAQRMLVRCPLASRNALGKALKSALVQRAVRKENLPLRVQVDPLNIG</sequence>
<evidence type="ECO:0000256" key="6">
    <source>
        <dbReference type="ARBA" id="ARBA00022840"/>
    </source>
</evidence>
<reference evidence="10 11" key="1">
    <citation type="journal article" date="2013" name="Genome Announc.">
        <title>Whole-Genome Sequence of the Clinical Strain Corynebacterium argentoratense DSM 44202, Isolated from a Human Throat Specimen.</title>
        <authorList>
            <person name="Bomholt C."/>
            <person name="Glaub A."/>
            <person name="Gravermann K."/>
            <person name="Albersmeier A."/>
            <person name="Brinkrolf K."/>
            <person name="Ruckert C."/>
            <person name="Tauch A."/>
        </authorList>
    </citation>
    <scope>NUCLEOTIDE SEQUENCE [LARGE SCALE GENOMIC DNA]</scope>
    <source>
        <strain evidence="10">DSM 44202</strain>
    </source>
</reference>
<keyword evidence="1 8" id="KW-0639">Primosome</keyword>
<comment type="cofactor">
    <cofactor evidence="8">
        <name>Zn(2+)</name>
        <dbReference type="ChEBI" id="CHEBI:29105"/>
    </cofactor>
    <text evidence="8">Binds 2 zinc ions per subunit.</text>
</comment>
<evidence type="ECO:0000256" key="5">
    <source>
        <dbReference type="ARBA" id="ARBA00022833"/>
    </source>
</evidence>
<feature type="domain" description="Primosomal protein N' 3' DNA-binding" evidence="9">
    <location>
        <begin position="9"/>
        <end position="102"/>
    </location>
</feature>
<accession>U3GXG3</accession>
<dbReference type="Gene3D" id="3.40.1440.60">
    <property type="entry name" value="PriA, 3(prime) DNA-binding domain"/>
    <property type="match status" value="1"/>
</dbReference>
<evidence type="ECO:0000256" key="8">
    <source>
        <dbReference type="HAMAP-Rule" id="MF_00983"/>
    </source>
</evidence>
<dbReference type="GO" id="GO:0043138">
    <property type="term" value="F:3'-5' DNA helicase activity"/>
    <property type="evidence" value="ECO:0007669"/>
    <property type="project" value="TreeGrafter"/>
</dbReference>
<comment type="subunit">
    <text evidence="8">Component of the replication restart primosome.</text>
</comment>
<comment type="caution">
    <text evidence="8">As this protein does not have any detectable helicase domains, it probably does not have helicase activity.</text>
</comment>
<keyword evidence="4 8" id="KW-0547">Nucleotide-binding</keyword>
<comment type="similarity">
    <text evidence="8">Belongs to the helicase family. PriA subfamily.</text>
</comment>
<name>U3GXG3_9CORY</name>
<dbReference type="HAMAP" id="MF_00983">
    <property type="entry name" value="PriA"/>
    <property type="match status" value="1"/>
</dbReference>
<organism evidence="10 11">
    <name type="scientific">Corynebacterium argentoratense DSM 44202</name>
    <dbReference type="NCBI Taxonomy" id="1348662"/>
    <lineage>
        <taxon>Bacteria</taxon>
        <taxon>Bacillati</taxon>
        <taxon>Actinomycetota</taxon>
        <taxon>Actinomycetes</taxon>
        <taxon>Mycobacteriales</taxon>
        <taxon>Corynebacteriaceae</taxon>
        <taxon>Corynebacterium</taxon>
    </lineage>
</organism>
<dbReference type="EMBL" id="CP006365">
    <property type="protein sequence ID" value="AGU15173.1"/>
    <property type="molecule type" value="Genomic_DNA"/>
</dbReference>
<keyword evidence="11" id="KW-1185">Reference proteome</keyword>
<dbReference type="PATRIC" id="fig|1348662.3.peg.1017"/>
<feature type="binding site" evidence="8">
    <location>
        <position position="390"/>
    </location>
    <ligand>
        <name>Zn(2+)</name>
        <dbReference type="ChEBI" id="CHEBI:29105"/>
        <label>2</label>
    </ligand>
</feature>
<dbReference type="Gene3D" id="3.40.50.300">
    <property type="entry name" value="P-loop containing nucleotide triphosphate hydrolases"/>
    <property type="match status" value="1"/>
</dbReference>
<feature type="binding site" evidence="8">
    <location>
        <position position="409"/>
    </location>
    <ligand>
        <name>Zn(2+)</name>
        <dbReference type="ChEBI" id="CHEBI:29105"/>
        <label>2</label>
    </ligand>
</feature>
<feature type="binding site" evidence="8">
    <location>
        <position position="421"/>
    </location>
    <ligand>
        <name>Zn(2+)</name>
        <dbReference type="ChEBI" id="CHEBI:29105"/>
        <label>1</label>
    </ligand>
</feature>
<dbReference type="GO" id="GO:0006270">
    <property type="term" value="P:DNA replication initiation"/>
    <property type="evidence" value="ECO:0007669"/>
    <property type="project" value="TreeGrafter"/>
</dbReference>
<dbReference type="InterPro" id="IPR005259">
    <property type="entry name" value="PriA"/>
</dbReference>
<evidence type="ECO:0000256" key="7">
    <source>
        <dbReference type="ARBA" id="ARBA00023125"/>
    </source>
</evidence>
<feature type="binding site" evidence="8">
    <location>
        <position position="381"/>
    </location>
    <ligand>
        <name>Zn(2+)</name>
        <dbReference type="ChEBI" id="CHEBI:29105"/>
        <label>1</label>
    </ligand>
</feature>
<comment type="function">
    <text evidence="8">Initiates the restart of stalled replication forks, which reloads the replicative helicase on sites other than the origin of replication. Recognizes and binds to abandoned replication forks and remodels them to uncover a helicase loading site. Promotes assembly of the primosome at these replication forks.</text>
</comment>
<evidence type="ECO:0000256" key="3">
    <source>
        <dbReference type="ARBA" id="ARBA00022723"/>
    </source>
</evidence>
<dbReference type="eggNOG" id="COG1198">
    <property type="taxonomic scope" value="Bacteria"/>
</dbReference>
<dbReference type="SUPFAM" id="SSF52540">
    <property type="entry name" value="P-loop containing nucleoside triphosphate hydrolases"/>
    <property type="match status" value="1"/>
</dbReference>
<dbReference type="InterPro" id="IPR041222">
    <property type="entry name" value="PriA_3primeBD"/>
</dbReference>
<dbReference type="AlphaFoldDB" id="U3GXG3"/>
<dbReference type="STRING" id="1348662.CARG_05180"/>
<dbReference type="GO" id="GO:0006269">
    <property type="term" value="P:DNA replication, synthesis of primer"/>
    <property type="evidence" value="ECO:0007669"/>
    <property type="project" value="UniProtKB-KW"/>
</dbReference>
<dbReference type="HOGENOM" id="CLU_015485_1_0_11"/>
<protein>
    <recommendedName>
        <fullName evidence="8">Probable replication restart protein PriA</fullName>
    </recommendedName>
    <alternativeName>
        <fullName evidence="8">Putative ATP-dependent DNA helicase PriA</fullName>
    </alternativeName>
</protein>
<feature type="binding site" evidence="8">
    <location>
        <position position="412"/>
    </location>
    <ligand>
        <name>Zn(2+)</name>
        <dbReference type="ChEBI" id="CHEBI:29105"/>
        <label>2</label>
    </ligand>
</feature>
<keyword evidence="7 8" id="KW-0238">DNA-binding</keyword>
<dbReference type="InterPro" id="IPR042115">
    <property type="entry name" value="PriA_3primeBD_sf"/>
</dbReference>